<evidence type="ECO:0000256" key="5">
    <source>
        <dbReference type="ARBA" id="ARBA00023136"/>
    </source>
</evidence>
<dbReference type="AlphaFoldDB" id="A0A9J6C780"/>
<evidence type="ECO:0000256" key="3">
    <source>
        <dbReference type="ARBA" id="ARBA00022989"/>
    </source>
</evidence>
<dbReference type="GO" id="GO:0034993">
    <property type="term" value="C:meiotic nuclear membrane microtubule tethering complex"/>
    <property type="evidence" value="ECO:0007669"/>
    <property type="project" value="TreeGrafter"/>
</dbReference>
<evidence type="ECO:0000256" key="2">
    <source>
        <dbReference type="ARBA" id="ARBA00022692"/>
    </source>
</evidence>
<gene>
    <name evidence="7" type="ORF">PVAND_007721</name>
</gene>
<reference evidence="7" key="1">
    <citation type="submission" date="2021-03" db="EMBL/GenBank/DDBJ databases">
        <title>Chromosome level genome of the anhydrobiotic midge Polypedilum vanderplanki.</title>
        <authorList>
            <person name="Yoshida Y."/>
            <person name="Kikawada T."/>
            <person name="Gusev O."/>
        </authorList>
    </citation>
    <scope>NUCLEOTIDE SEQUENCE</scope>
    <source>
        <strain evidence="7">NIAS01</strain>
        <tissue evidence="7">Whole body or cell culture</tissue>
    </source>
</reference>
<dbReference type="GO" id="GO:0043495">
    <property type="term" value="F:protein-membrane adaptor activity"/>
    <property type="evidence" value="ECO:0007669"/>
    <property type="project" value="TreeGrafter"/>
</dbReference>
<proteinExistence type="predicted"/>
<dbReference type="InterPro" id="IPR012919">
    <property type="entry name" value="SUN_dom"/>
</dbReference>
<evidence type="ECO:0000256" key="4">
    <source>
        <dbReference type="ARBA" id="ARBA00023054"/>
    </source>
</evidence>
<keyword evidence="5" id="KW-0472">Membrane</keyword>
<comment type="caution">
    <text evidence="7">The sequence shown here is derived from an EMBL/GenBank/DDBJ whole genome shotgun (WGS) entry which is preliminary data.</text>
</comment>
<dbReference type="InterPro" id="IPR045119">
    <property type="entry name" value="SUN1-5"/>
</dbReference>
<protein>
    <recommendedName>
        <fullName evidence="6">SUN domain-containing protein</fullName>
    </recommendedName>
</protein>
<dbReference type="Proteomes" id="UP001107558">
    <property type="component" value="Chromosome 2"/>
</dbReference>
<dbReference type="PANTHER" id="PTHR12911">
    <property type="entry name" value="SAD1/UNC-84-LIKE PROTEIN-RELATED"/>
    <property type="match status" value="1"/>
</dbReference>
<evidence type="ECO:0000256" key="1">
    <source>
        <dbReference type="ARBA" id="ARBA00004370"/>
    </source>
</evidence>
<comment type="subcellular location">
    <subcellularLocation>
        <location evidence="1">Membrane</location>
    </subcellularLocation>
</comment>
<dbReference type="EMBL" id="JADBJN010000002">
    <property type="protein sequence ID" value="KAG5678012.1"/>
    <property type="molecule type" value="Genomic_DNA"/>
</dbReference>
<dbReference type="Pfam" id="PF07738">
    <property type="entry name" value="Sad1_UNC"/>
    <property type="match status" value="1"/>
</dbReference>
<dbReference type="PANTHER" id="PTHR12911:SF8">
    <property type="entry name" value="KLAROID PROTEIN-RELATED"/>
    <property type="match status" value="1"/>
</dbReference>
<evidence type="ECO:0000259" key="6">
    <source>
        <dbReference type="PROSITE" id="PS51469"/>
    </source>
</evidence>
<feature type="domain" description="SUN" evidence="6">
    <location>
        <begin position="408"/>
        <end position="572"/>
    </location>
</feature>
<organism evidence="7 8">
    <name type="scientific">Polypedilum vanderplanki</name>
    <name type="common">Sleeping chironomid midge</name>
    <dbReference type="NCBI Taxonomy" id="319348"/>
    <lineage>
        <taxon>Eukaryota</taxon>
        <taxon>Metazoa</taxon>
        <taxon>Ecdysozoa</taxon>
        <taxon>Arthropoda</taxon>
        <taxon>Hexapoda</taxon>
        <taxon>Insecta</taxon>
        <taxon>Pterygota</taxon>
        <taxon>Neoptera</taxon>
        <taxon>Endopterygota</taxon>
        <taxon>Diptera</taxon>
        <taxon>Nematocera</taxon>
        <taxon>Chironomoidea</taxon>
        <taxon>Chironomidae</taxon>
        <taxon>Chironominae</taxon>
        <taxon>Polypedilum</taxon>
        <taxon>Polypedilum</taxon>
    </lineage>
</organism>
<sequence>MPQISFKSVDFGWLWTPFITIGVALREFMFGTVQSKDQLKIALDEDKFQILLQHIDNYIDTTIGQKLDDNNKIVMDQVNDRLLLIIANNVKDAINQYEYQLTTKDIEAIVTEVRKHLNEDLNQLEKSILSKISFESQETVKKISNIASASIDQNREIKMNNQKVDLNEILMMILSSDKLFSLIDGRLKPIIGQLELHDVEIDAIKADLKKLRLEIVDKFTFIDDNIKDVKSQQKVLADDLYKFKFENDEALHNFMMIINEKLSNLPGYTSIDQSVRKNLLSILGFNFEDPNANTIDENSVKNWISSTFVAKSYLEERLNNLELNSDKVFKLELDKNAGVLMEEINKEIKSQIALALLQKNNEHASNLNLSGGDSILTEEDVLRIVKGVLAIYDADKTGLVDYALESAGGEVISTRCTENYQAKSAEISIFGIPIWYPSNTPRTVISPSIAPGECWAFQGFPGFLVIKLHNLINVTGFSMEHIPKTNAPNGNIDSAPNNFTVWGLTEEFDKNPVLLGTYYYSNEENSPSLQYFPVQNKQIDRPYQIVELRIESNHGNLKYTCLYRFRVHGNIKQ</sequence>
<dbReference type="Gene3D" id="2.60.120.260">
    <property type="entry name" value="Galactose-binding domain-like"/>
    <property type="match status" value="1"/>
</dbReference>
<evidence type="ECO:0000313" key="8">
    <source>
        <dbReference type="Proteomes" id="UP001107558"/>
    </source>
</evidence>
<accession>A0A9J6C780</accession>
<dbReference type="PROSITE" id="PS51469">
    <property type="entry name" value="SUN"/>
    <property type="match status" value="1"/>
</dbReference>
<keyword evidence="3" id="KW-1133">Transmembrane helix</keyword>
<dbReference type="FunFam" id="2.60.120.260:FF:000009">
    <property type="entry name" value="SUN domain-containing protein 1 isoform X1"/>
    <property type="match status" value="1"/>
</dbReference>
<keyword evidence="4" id="KW-0175">Coiled coil</keyword>
<keyword evidence="2" id="KW-0812">Transmembrane</keyword>
<name>A0A9J6C780_POLVA</name>
<dbReference type="OrthoDB" id="342281at2759"/>
<evidence type="ECO:0000313" key="7">
    <source>
        <dbReference type="EMBL" id="KAG5678012.1"/>
    </source>
</evidence>
<keyword evidence="8" id="KW-1185">Reference proteome</keyword>